<gene>
    <name evidence="2" type="ORF">P171DRAFT_484445</name>
</gene>
<evidence type="ECO:0000256" key="1">
    <source>
        <dbReference type="SAM" id="MobiDB-lite"/>
    </source>
</evidence>
<name>A0A9P4PMZ4_9PLEO</name>
<organism evidence="2 3">
    <name type="scientific">Karstenula rhodostoma CBS 690.94</name>
    <dbReference type="NCBI Taxonomy" id="1392251"/>
    <lineage>
        <taxon>Eukaryota</taxon>
        <taxon>Fungi</taxon>
        <taxon>Dikarya</taxon>
        <taxon>Ascomycota</taxon>
        <taxon>Pezizomycotina</taxon>
        <taxon>Dothideomycetes</taxon>
        <taxon>Pleosporomycetidae</taxon>
        <taxon>Pleosporales</taxon>
        <taxon>Massarineae</taxon>
        <taxon>Didymosphaeriaceae</taxon>
        <taxon>Karstenula</taxon>
    </lineage>
</organism>
<feature type="region of interest" description="Disordered" evidence="1">
    <location>
        <begin position="250"/>
        <end position="311"/>
    </location>
</feature>
<reference evidence="2" key="1">
    <citation type="journal article" date="2020" name="Stud. Mycol.">
        <title>101 Dothideomycetes genomes: a test case for predicting lifestyles and emergence of pathogens.</title>
        <authorList>
            <person name="Haridas S."/>
            <person name="Albert R."/>
            <person name="Binder M."/>
            <person name="Bloem J."/>
            <person name="Labutti K."/>
            <person name="Salamov A."/>
            <person name="Andreopoulos B."/>
            <person name="Baker S."/>
            <person name="Barry K."/>
            <person name="Bills G."/>
            <person name="Bluhm B."/>
            <person name="Cannon C."/>
            <person name="Castanera R."/>
            <person name="Culley D."/>
            <person name="Daum C."/>
            <person name="Ezra D."/>
            <person name="Gonzalez J."/>
            <person name="Henrissat B."/>
            <person name="Kuo A."/>
            <person name="Liang C."/>
            <person name="Lipzen A."/>
            <person name="Lutzoni F."/>
            <person name="Magnuson J."/>
            <person name="Mondo S."/>
            <person name="Nolan M."/>
            <person name="Ohm R."/>
            <person name="Pangilinan J."/>
            <person name="Park H.-J."/>
            <person name="Ramirez L."/>
            <person name="Alfaro M."/>
            <person name="Sun H."/>
            <person name="Tritt A."/>
            <person name="Yoshinaga Y."/>
            <person name="Zwiers L.-H."/>
            <person name="Turgeon B."/>
            <person name="Goodwin S."/>
            <person name="Spatafora J."/>
            <person name="Crous P."/>
            <person name="Grigoriev I."/>
        </authorList>
    </citation>
    <scope>NUCLEOTIDE SEQUENCE</scope>
    <source>
        <strain evidence="2">CBS 690.94</strain>
    </source>
</reference>
<protein>
    <submittedName>
        <fullName evidence="2">Uncharacterized protein</fullName>
    </submittedName>
</protein>
<dbReference type="EMBL" id="MU001499">
    <property type="protein sequence ID" value="KAF2445781.1"/>
    <property type="molecule type" value="Genomic_DNA"/>
</dbReference>
<comment type="caution">
    <text evidence="2">The sequence shown here is derived from an EMBL/GenBank/DDBJ whole genome shotgun (WGS) entry which is preliminary data.</text>
</comment>
<keyword evidence="3" id="KW-1185">Reference proteome</keyword>
<dbReference type="AlphaFoldDB" id="A0A9P4PMZ4"/>
<feature type="compositionally biased region" description="Basic and acidic residues" evidence="1">
    <location>
        <begin position="267"/>
        <end position="276"/>
    </location>
</feature>
<feature type="region of interest" description="Disordered" evidence="1">
    <location>
        <begin position="47"/>
        <end position="67"/>
    </location>
</feature>
<dbReference type="OrthoDB" id="10674093at2759"/>
<feature type="compositionally biased region" description="Polar residues" evidence="1">
    <location>
        <begin position="251"/>
        <end position="264"/>
    </location>
</feature>
<evidence type="ECO:0000313" key="2">
    <source>
        <dbReference type="EMBL" id="KAF2445781.1"/>
    </source>
</evidence>
<sequence>MQVDCGSQNSLQYTNATDNVTIENPFRPKEGLYSKNISSNWTWQLDTKSPNHKTDGNTSLRQSLSLSISPPPSPGLFYQNDYIGCGLIIHGAKYDRVVKSQGGLQGDCTGFISEECRKAILSEASVVLIIAEFKAKYLNVKKKDKHKHKENPEPVEHDVCQAVSVLKSNRTMTKCKDDFMPNVWFETFLWASSALNSSQCTNSTSSFVAHTWGASTYNSTSFRAYNNLTTSIDPIVTTLHMASPIGRLELSNWNRNQTPNTLPKTPSRKEMSDRNRRSSRRHVVDSSESDSEAGGSASTSDEEYGFPGGMGYGGFSEAAREGYYAGYSMILSLPKADREGVDVSEYISNED</sequence>
<evidence type="ECO:0000313" key="3">
    <source>
        <dbReference type="Proteomes" id="UP000799764"/>
    </source>
</evidence>
<proteinExistence type="predicted"/>
<accession>A0A9P4PMZ4</accession>
<dbReference type="Proteomes" id="UP000799764">
    <property type="component" value="Unassembled WGS sequence"/>
</dbReference>